<evidence type="ECO:0000256" key="6">
    <source>
        <dbReference type="ARBA" id="ARBA00023004"/>
    </source>
</evidence>
<organism evidence="9 10">
    <name type="scientific">Nephila pilipes</name>
    <name type="common">Giant wood spider</name>
    <name type="synonym">Nephila maculata</name>
    <dbReference type="NCBI Taxonomy" id="299642"/>
    <lineage>
        <taxon>Eukaryota</taxon>
        <taxon>Metazoa</taxon>
        <taxon>Ecdysozoa</taxon>
        <taxon>Arthropoda</taxon>
        <taxon>Chelicerata</taxon>
        <taxon>Arachnida</taxon>
        <taxon>Araneae</taxon>
        <taxon>Araneomorphae</taxon>
        <taxon>Entelegynae</taxon>
        <taxon>Araneoidea</taxon>
        <taxon>Nephilidae</taxon>
        <taxon>Nephila</taxon>
    </lineage>
</organism>
<keyword evidence="7" id="KW-0503">Monooxygenase</keyword>
<dbReference type="GO" id="GO:0016705">
    <property type="term" value="F:oxidoreductase activity, acting on paired donors, with incorporation or reduction of molecular oxygen"/>
    <property type="evidence" value="ECO:0007669"/>
    <property type="project" value="InterPro"/>
</dbReference>
<evidence type="ECO:0000256" key="2">
    <source>
        <dbReference type="ARBA" id="ARBA00004586"/>
    </source>
</evidence>
<keyword evidence="6" id="KW-0408">Iron</keyword>
<proteinExistence type="inferred from homology"/>
<accession>A0A8X6P5C8</accession>
<evidence type="ECO:0000256" key="5">
    <source>
        <dbReference type="ARBA" id="ARBA00022824"/>
    </source>
</evidence>
<dbReference type="EMBL" id="BMAW01111309">
    <property type="protein sequence ID" value="GFT47331.1"/>
    <property type="molecule type" value="Genomic_DNA"/>
</dbReference>
<dbReference type="PANTHER" id="PTHR24291">
    <property type="entry name" value="CYTOCHROME P450 FAMILY 4"/>
    <property type="match status" value="1"/>
</dbReference>
<comment type="subcellular location">
    <subcellularLocation>
        <location evidence="2">Endoplasmic reticulum membrane</location>
    </subcellularLocation>
</comment>
<dbReference type="InterPro" id="IPR002401">
    <property type="entry name" value="Cyt_P450_E_grp-I"/>
</dbReference>
<dbReference type="InterPro" id="IPR001128">
    <property type="entry name" value="Cyt_P450"/>
</dbReference>
<keyword evidence="7" id="KW-0560">Oxidoreductase</keyword>
<keyword evidence="5" id="KW-0256">Endoplasmic reticulum</keyword>
<keyword evidence="8" id="KW-0472">Membrane</keyword>
<sequence>MEVHSKYKNVELFPNDSPSHSRKGKVFLELLLEHHLNDPSFTEEDVREEVDTFMFEGHDTTAMALSWALYSLGQNPEIQLRVQEELDEIFKDDISRNVTREDITRMKYLECVIK</sequence>
<dbReference type="AlphaFoldDB" id="A0A8X6P5C8"/>
<dbReference type="PRINTS" id="PR00463">
    <property type="entry name" value="EP450I"/>
</dbReference>
<evidence type="ECO:0000256" key="7">
    <source>
        <dbReference type="ARBA" id="ARBA00023033"/>
    </source>
</evidence>
<dbReference type="PANTHER" id="PTHR24291:SF189">
    <property type="entry name" value="CYTOCHROME P450 4C3-RELATED"/>
    <property type="match status" value="1"/>
</dbReference>
<evidence type="ECO:0000256" key="8">
    <source>
        <dbReference type="ARBA" id="ARBA00023136"/>
    </source>
</evidence>
<evidence type="ECO:0000256" key="1">
    <source>
        <dbReference type="ARBA" id="ARBA00001971"/>
    </source>
</evidence>
<reference evidence="9" key="1">
    <citation type="submission" date="2020-08" db="EMBL/GenBank/DDBJ databases">
        <title>Multicomponent nature underlies the extraordinary mechanical properties of spider dragline silk.</title>
        <authorList>
            <person name="Kono N."/>
            <person name="Nakamura H."/>
            <person name="Mori M."/>
            <person name="Yoshida Y."/>
            <person name="Ohtoshi R."/>
            <person name="Malay A.D."/>
            <person name="Moran D.A.P."/>
            <person name="Tomita M."/>
            <person name="Numata K."/>
            <person name="Arakawa K."/>
        </authorList>
    </citation>
    <scope>NUCLEOTIDE SEQUENCE</scope>
</reference>
<dbReference type="OrthoDB" id="1470350at2759"/>
<dbReference type="Proteomes" id="UP000887013">
    <property type="component" value="Unassembled WGS sequence"/>
</dbReference>
<evidence type="ECO:0000313" key="9">
    <source>
        <dbReference type="EMBL" id="GFT47331.1"/>
    </source>
</evidence>
<gene>
    <name evidence="9" type="primary">Cyp4v2</name>
    <name evidence="9" type="ORF">NPIL_83951</name>
</gene>
<dbReference type="GO" id="GO:0005506">
    <property type="term" value="F:iron ion binding"/>
    <property type="evidence" value="ECO:0007669"/>
    <property type="project" value="InterPro"/>
</dbReference>
<keyword evidence="4" id="KW-0479">Metal-binding</keyword>
<evidence type="ECO:0000256" key="3">
    <source>
        <dbReference type="ARBA" id="ARBA00010617"/>
    </source>
</evidence>
<dbReference type="InterPro" id="IPR036396">
    <property type="entry name" value="Cyt_P450_sf"/>
</dbReference>
<dbReference type="Gene3D" id="1.10.630.10">
    <property type="entry name" value="Cytochrome P450"/>
    <property type="match status" value="1"/>
</dbReference>
<dbReference type="InterPro" id="IPR050196">
    <property type="entry name" value="Cytochrome_P450_Monoox"/>
</dbReference>
<keyword evidence="10" id="KW-1185">Reference proteome</keyword>
<dbReference type="GO" id="GO:0020037">
    <property type="term" value="F:heme binding"/>
    <property type="evidence" value="ECO:0007669"/>
    <property type="project" value="InterPro"/>
</dbReference>
<dbReference type="GO" id="GO:0005789">
    <property type="term" value="C:endoplasmic reticulum membrane"/>
    <property type="evidence" value="ECO:0007669"/>
    <property type="project" value="UniProtKB-SubCell"/>
</dbReference>
<evidence type="ECO:0000256" key="4">
    <source>
        <dbReference type="ARBA" id="ARBA00022617"/>
    </source>
</evidence>
<feature type="non-terminal residue" evidence="9">
    <location>
        <position position="114"/>
    </location>
</feature>
<comment type="caution">
    <text evidence="9">The sequence shown here is derived from an EMBL/GenBank/DDBJ whole genome shotgun (WGS) entry which is preliminary data.</text>
</comment>
<protein>
    <submittedName>
        <fullName evidence="9">Cytochrome P450 4V2</fullName>
    </submittedName>
</protein>
<name>A0A8X6P5C8_NEPPI</name>
<dbReference type="SUPFAM" id="SSF48264">
    <property type="entry name" value="Cytochrome P450"/>
    <property type="match status" value="1"/>
</dbReference>
<comment type="similarity">
    <text evidence="3">Belongs to the cytochrome P450 family.</text>
</comment>
<dbReference type="Pfam" id="PF00067">
    <property type="entry name" value="p450"/>
    <property type="match status" value="1"/>
</dbReference>
<comment type="cofactor">
    <cofactor evidence="1">
        <name>heme</name>
        <dbReference type="ChEBI" id="CHEBI:30413"/>
    </cofactor>
</comment>
<evidence type="ECO:0000313" key="10">
    <source>
        <dbReference type="Proteomes" id="UP000887013"/>
    </source>
</evidence>
<dbReference type="GO" id="GO:0004497">
    <property type="term" value="F:monooxygenase activity"/>
    <property type="evidence" value="ECO:0007669"/>
    <property type="project" value="UniProtKB-KW"/>
</dbReference>
<keyword evidence="4" id="KW-0349">Heme</keyword>